<evidence type="ECO:0000313" key="1">
    <source>
        <dbReference type="EMBL" id="ADQ79723.1"/>
    </source>
</evidence>
<dbReference type="RefSeq" id="WP_013445092.1">
    <property type="nucleotide sequence ID" value="NC_014734.1"/>
</dbReference>
<organism evidence="1 2">
    <name type="scientific">Paludibacter propionicigenes (strain DSM 17365 / JCM 13257 / WB4)</name>
    <dbReference type="NCBI Taxonomy" id="694427"/>
    <lineage>
        <taxon>Bacteria</taxon>
        <taxon>Pseudomonadati</taxon>
        <taxon>Bacteroidota</taxon>
        <taxon>Bacteroidia</taxon>
        <taxon>Bacteroidales</taxon>
        <taxon>Paludibacteraceae</taxon>
        <taxon>Paludibacter</taxon>
    </lineage>
</organism>
<sequence length="108" mass="12230">MNTLSVIDPQYNEVFFDAKSIGLAIVNSVLSSNVHDLLKRTLKNPCVILEQASGKRSYVFLTKDLDIHAVNVVFKDSNWYAEGLNAEMRREDLVELNNISKVIYKKLG</sequence>
<accession>E4T4S9</accession>
<dbReference type="HOGENOM" id="CLU_2194379_0_0_10"/>
<reference key="1">
    <citation type="submission" date="2010-11" db="EMBL/GenBank/DDBJ databases">
        <title>The complete genome of Paludibacter propionicigenes DSM 17365.</title>
        <authorList>
            <consortium name="US DOE Joint Genome Institute (JGI-PGF)"/>
            <person name="Lucas S."/>
            <person name="Copeland A."/>
            <person name="Lapidus A."/>
            <person name="Bruce D."/>
            <person name="Goodwin L."/>
            <person name="Pitluck S."/>
            <person name="Kyrpides N."/>
            <person name="Mavromatis K."/>
            <person name="Ivanova N."/>
            <person name="Munk A.C."/>
            <person name="Brettin T."/>
            <person name="Detter J.C."/>
            <person name="Han C."/>
            <person name="Tapia R."/>
            <person name="Land M."/>
            <person name="Hauser L."/>
            <person name="Markowitz V."/>
            <person name="Cheng J.-F."/>
            <person name="Hugenholtz P."/>
            <person name="Woyke T."/>
            <person name="Wu D."/>
            <person name="Gronow S."/>
            <person name="Wellnitz S."/>
            <person name="Brambilla E."/>
            <person name="Klenk H.-P."/>
            <person name="Eisen J.A."/>
        </authorList>
    </citation>
    <scope>NUCLEOTIDE SEQUENCE</scope>
    <source>
        <strain>WB4</strain>
    </source>
</reference>
<evidence type="ECO:0000313" key="2">
    <source>
        <dbReference type="Proteomes" id="UP000008718"/>
    </source>
</evidence>
<name>E4T4S9_PALPW</name>
<dbReference type="STRING" id="694427.Palpr_1578"/>
<dbReference type="KEGG" id="ppn:Palpr_1578"/>
<gene>
    <name evidence="1" type="ordered locus">Palpr_1578</name>
</gene>
<proteinExistence type="predicted"/>
<protein>
    <submittedName>
        <fullName evidence="1">Uncharacterized protein</fullName>
    </submittedName>
</protein>
<dbReference type="Proteomes" id="UP000008718">
    <property type="component" value="Chromosome"/>
</dbReference>
<dbReference type="EMBL" id="CP002345">
    <property type="protein sequence ID" value="ADQ79723.1"/>
    <property type="molecule type" value="Genomic_DNA"/>
</dbReference>
<reference evidence="1 2" key="2">
    <citation type="journal article" date="2011" name="Stand. Genomic Sci.">
        <title>Complete genome sequence of Paludibacter propionicigenes type strain (WB4).</title>
        <authorList>
            <person name="Gronow S."/>
            <person name="Munk C."/>
            <person name="Lapidus A."/>
            <person name="Nolan M."/>
            <person name="Lucas S."/>
            <person name="Hammon N."/>
            <person name="Deshpande S."/>
            <person name="Cheng J.F."/>
            <person name="Tapia R."/>
            <person name="Han C."/>
            <person name="Goodwin L."/>
            <person name="Pitluck S."/>
            <person name="Liolios K."/>
            <person name="Ivanova N."/>
            <person name="Mavromatis K."/>
            <person name="Mikhailova N."/>
            <person name="Pati A."/>
            <person name="Chen A."/>
            <person name="Palaniappan K."/>
            <person name="Land M."/>
            <person name="Hauser L."/>
            <person name="Chang Y.J."/>
            <person name="Jeffries C.D."/>
            <person name="Brambilla E."/>
            <person name="Rohde M."/>
            <person name="Goker M."/>
            <person name="Detter J.C."/>
            <person name="Woyke T."/>
            <person name="Bristow J."/>
            <person name="Eisen J.A."/>
            <person name="Markowitz V."/>
            <person name="Hugenholtz P."/>
            <person name="Kyrpides N.C."/>
            <person name="Klenk H.P."/>
        </authorList>
    </citation>
    <scope>NUCLEOTIDE SEQUENCE [LARGE SCALE GENOMIC DNA]</scope>
    <source>
        <strain evidence="2">DSM 17365 / JCM 13257 / WB4</strain>
    </source>
</reference>
<dbReference type="AlphaFoldDB" id="E4T4S9"/>
<keyword evidence="2" id="KW-1185">Reference proteome</keyword>